<keyword evidence="1" id="KW-0472">Membrane</keyword>
<dbReference type="GO" id="GO:0016020">
    <property type="term" value="C:membrane"/>
    <property type="evidence" value="ECO:0007669"/>
    <property type="project" value="TreeGrafter"/>
</dbReference>
<feature type="transmembrane region" description="Helical" evidence="1">
    <location>
        <begin position="238"/>
        <end position="260"/>
    </location>
</feature>
<sequence>MGARSSVAVAHYGGSFDTFFSNLLRFCADSLTTCLSHDADRLCVPFGLSALSALLSLLVHQRCTHLTEAPGETILFLYCLLGNLCSTTGAILSRQLHIQRASTDKQTNEQATLFVCDLSERRRRMMRKRRRQHLLAVCILLIIAGGFLKSRVSHYPADRPLIGRRLLQVFLRDNTEILGYVLGLISFVIACTSRFPALCGPHRRHMLTWAYTLSGLLCSGAGVLYTAALLLYGTEVLFLLRVMPWLLSAICCVTLDLLVFMYRARQHPVSICSDTECLLGDPDIPTEGNASVEKRTKQNVSKPSALNTGNTLFSLHKSVMVLCSQICLKEVTLSNQEVADQFPDRTVRVIRVNSYYSSDTSYDSSPFSSDLEVGTTISINTHSNSYFTSVGDK</sequence>
<keyword evidence="1" id="KW-0812">Transmembrane</keyword>
<accession>A0A3Q1IHB2</accession>
<dbReference type="Ensembl" id="ENSATET00000017305.2">
    <property type="protein sequence ID" value="ENSATEP00000017018.2"/>
    <property type="gene ID" value="ENSATEG00000011823.2"/>
</dbReference>
<dbReference type="AlphaFoldDB" id="A0A3Q1IHB2"/>
<feature type="transmembrane region" description="Helical" evidence="1">
    <location>
        <begin position="131"/>
        <end position="148"/>
    </location>
</feature>
<keyword evidence="1" id="KW-1133">Transmembrane helix</keyword>
<gene>
    <name evidence="2" type="primary">TMEM44</name>
</gene>
<dbReference type="GeneTree" id="ENSGT00390000018718"/>
<dbReference type="InParanoid" id="A0A3Q1IHB2"/>
<dbReference type="PANTHER" id="PTHR16201:SF53">
    <property type="entry name" value="TRANSMEMBRANE PROTEIN 44"/>
    <property type="match status" value="1"/>
</dbReference>
<dbReference type="Proteomes" id="UP000265040">
    <property type="component" value="Chromosome 4"/>
</dbReference>
<evidence type="ECO:0008006" key="4">
    <source>
        <dbReference type="Google" id="ProtNLM"/>
    </source>
</evidence>
<feature type="transmembrane region" description="Helical" evidence="1">
    <location>
        <begin position="73"/>
        <end position="92"/>
    </location>
</feature>
<feature type="transmembrane region" description="Helical" evidence="1">
    <location>
        <begin position="42"/>
        <end position="61"/>
    </location>
</feature>
<proteinExistence type="predicted"/>
<dbReference type="GO" id="GO:0015174">
    <property type="term" value="F:basic amino acid transmembrane transporter activity"/>
    <property type="evidence" value="ECO:0007669"/>
    <property type="project" value="TreeGrafter"/>
</dbReference>
<dbReference type="InterPro" id="IPR051415">
    <property type="entry name" value="LAAT-1"/>
</dbReference>
<evidence type="ECO:0000313" key="2">
    <source>
        <dbReference type="Ensembl" id="ENSATEP00000017018.2"/>
    </source>
</evidence>
<keyword evidence="3" id="KW-1185">Reference proteome</keyword>
<reference evidence="2" key="1">
    <citation type="submission" date="2021-04" db="EMBL/GenBank/DDBJ databases">
        <authorList>
            <consortium name="Wellcome Sanger Institute Data Sharing"/>
        </authorList>
    </citation>
    <scope>NUCLEOTIDE SEQUENCE [LARGE SCALE GENOMIC DNA]</scope>
</reference>
<evidence type="ECO:0000256" key="1">
    <source>
        <dbReference type="SAM" id="Phobius"/>
    </source>
</evidence>
<protein>
    <recommendedName>
        <fullName evidence="4">Transmembrane protein 44</fullName>
    </recommendedName>
</protein>
<dbReference type="PANTHER" id="PTHR16201">
    <property type="entry name" value="SEVEN TRANSMEMBRANE PROTEIN 1-RELATED"/>
    <property type="match status" value="1"/>
</dbReference>
<feature type="transmembrane region" description="Helical" evidence="1">
    <location>
        <begin position="177"/>
        <end position="197"/>
    </location>
</feature>
<feature type="transmembrane region" description="Helical" evidence="1">
    <location>
        <begin position="209"/>
        <end position="232"/>
    </location>
</feature>
<reference evidence="2" key="3">
    <citation type="submission" date="2025-09" db="UniProtKB">
        <authorList>
            <consortium name="Ensembl"/>
        </authorList>
    </citation>
    <scope>IDENTIFICATION</scope>
</reference>
<name>A0A3Q1IHB2_ANATE</name>
<organism evidence="2 3">
    <name type="scientific">Anabas testudineus</name>
    <name type="common">Climbing perch</name>
    <name type="synonym">Anthias testudineus</name>
    <dbReference type="NCBI Taxonomy" id="64144"/>
    <lineage>
        <taxon>Eukaryota</taxon>
        <taxon>Metazoa</taxon>
        <taxon>Chordata</taxon>
        <taxon>Craniata</taxon>
        <taxon>Vertebrata</taxon>
        <taxon>Euteleostomi</taxon>
        <taxon>Actinopterygii</taxon>
        <taxon>Neopterygii</taxon>
        <taxon>Teleostei</taxon>
        <taxon>Neoteleostei</taxon>
        <taxon>Acanthomorphata</taxon>
        <taxon>Anabantaria</taxon>
        <taxon>Anabantiformes</taxon>
        <taxon>Anabantoidei</taxon>
        <taxon>Anabantidae</taxon>
        <taxon>Anabas</taxon>
    </lineage>
</organism>
<dbReference type="OrthoDB" id="8048523at2759"/>
<evidence type="ECO:0000313" key="3">
    <source>
        <dbReference type="Proteomes" id="UP000265040"/>
    </source>
</evidence>
<reference evidence="2" key="2">
    <citation type="submission" date="2025-08" db="UniProtKB">
        <authorList>
            <consortium name="Ensembl"/>
        </authorList>
    </citation>
    <scope>IDENTIFICATION</scope>
</reference>